<evidence type="ECO:0000313" key="2">
    <source>
        <dbReference type="Proteomes" id="UP000032233"/>
    </source>
</evidence>
<keyword evidence="2" id="KW-1185">Reference proteome</keyword>
<organism evidence="1 2">
    <name type="scientific">Dethiosulfatarculus sandiegensis</name>
    <dbReference type="NCBI Taxonomy" id="1429043"/>
    <lineage>
        <taxon>Bacteria</taxon>
        <taxon>Pseudomonadati</taxon>
        <taxon>Thermodesulfobacteriota</taxon>
        <taxon>Desulfarculia</taxon>
        <taxon>Desulfarculales</taxon>
        <taxon>Desulfarculaceae</taxon>
        <taxon>Dethiosulfatarculus</taxon>
    </lineage>
</organism>
<accession>A0A0D2HVM1</accession>
<sequence>MNHSALFWKGLILLCILFLSPWHLLPAPAGASERALFVNNPQTGLEVLLPLAGVDEVSIRFFHSYDYQWVKETFAIEKGRFVPKKVAYRDDSYDWRDQRYDCSPKIGSKKITLGQIKPRKKDRLVKIITRVAHIKSQQLILKGANKTQTIPFTQWGRPGQRLIFSIKGD</sequence>
<evidence type="ECO:0008006" key="3">
    <source>
        <dbReference type="Google" id="ProtNLM"/>
    </source>
</evidence>
<dbReference type="RefSeq" id="WP_044348205.1">
    <property type="nucleotide sequence ID" value="NZ_AZAC01000011.1"/>
</dbReference>
<dbReference type="InParanoid" id="A0A0D2HVM1"/>
<dbReference type="STRING" id="1429043.X474_09905"/>
<proteinExistence type="predicted"/>
<comment type="caution">
    <text evidence="1">The sequence shown here is derived from an EMBL/GenBank/DDBJ whole genome shotgun (WGS) entry which is preliminary data.</text>
</comment>
<evidence type="ECO:0000313" key="1">
    <source>
        <dbReference type="EMBL" id="KIX14433.1"/>
    </source>
</evidence>
<dbReference type="EMBL" id="AZAC01000011">
    <property type="protein sequence ID" value="KIX14433.1"/>
    <property type="molecule type" value="Genomic_DNA"/>
</dbReference>
<protein>
    <recommendedName>
        <fullName evidence="3">DUF1850 domain-containing protein</fullName>
    </recommendedName>
</protein>
<reference evidence="1 2" key="1">
    <citation type="submission" date="2013-11" db="EMBL/GenBank/DDBJ databases">
        <title>Metagenomic analysis of a methanogenic consortium involved in long chain n-alkane degradation.</title>
        <authorList>
            <person name="Davidova I.A."/>
            <person name="Callaghan A.V."/>
            <person name="Wawrik B."/>
            <person name="Pruitt S."/>
            <person name="Marks C."/>
            <person name="Duncan K.E."/>
            <person name="Suflita J.M."/>
        </authorList>
    </citation>
    <scope>NUCLEOTIDE SEQUENCE [LARGE SCALE GENOMIC DNA]</scope>
    <source>
        <strain evidence="1 2">SPR</strain>
    </source>
</reference>
<dbReference type="Proteomes" id="UP000032233">
    <property type="component" value="Unassembled WGS sequence"/>
</dbReference>
<dbReference type="AlphaFoldDB" id="A0A0D2HVM1"/>
<gene>
    <name evidence="1" type="ORF">X474_09905</name>
</gene>
<name>A0A0D2HVM1_9BACT</name>